<evidence type="ECO:0000313" key="1">
    <source>
        <dbReference type="EMBL" id="MET6991416.1"/>
    </source>
</evidence>
<sequence length="318" mass="36331">MLNTTETYTNKPIVILLLLWNIFFAFGQQPADNDSLKVVSRQLELQHDNDFLTFTDRYYSSGLFLTYRQLLEKGFLSSGKEQLEFSVRQEIFTPTNITSRDLEGLDRLYAGFLGIQGGWSRVSKQSLIEADLLFGVAGPASGASGFQKWYHNTFVVSDPPVWGNQIENNIHINIYANYLKEWCLAPNPFSVHMAVKPQIAFGTRDVYVHPEFIASFGRRNPLSSSLIYDRLGAVDREIFFSLVAGHRFVFQNALLEGNTIGGNAVFLSSINKNVWHFGFDFKHRFGPNNYWVGYRINTSESKKTQAHRYITLSYARSF</sequence>
<organism evidence="1 2">
    <name type="scientific">Sediminicola arcticus</name>
    <dbReference type="NCBI Taxonomy" id="1574308"/>
    <lineage>
        <taxon>Bacteria</taxon>
        <taxon>Pseudomonadati</taxon>
        <taxon>Bacteroidota</taxon>
        <taxon>Flavobacteriia</taxon>
        <taxon>Flavobacteriales</taxon>
        <taxon>Flavobacteriaceae</taxon>
        <taxon>Sediminicola</taxon>
    </lineage>
</organism>
<dbReference type="InterPro" id="IPR018707">
    <property type="entry name" value="LpxR"/>
</dbReference>
<dbReference type="Gene3D" id="2.40.128.140">
    <property type="entry name" value="Outer membrane protein"/>
    <property type="match status" value="1"/>
</dbReference>
<accession>A0ABV2SW80</accession>
<comment type="caution">
    <text evidence="1">The sequence shown here is derived from an EMBL/GenBank/DDBJ whole genome shotgun (WGS) entry which is preliminary data.</text>
</comment>
<dbReference type="InterPro" id="IPR037107">
    <property type="entry name" value="Put_OMP_sf"/>
</dbReference>
<dbReference type="EMBL" id="JBEXAE010000005">
    <property type="protein sequence ID" value="MET6991416.1"/>
    <property type="molecule type" value="Genomic_DNA"/>
</dbReference>
<dbReference type="RefSeq" id="WP_354616005.1">
    <property type="nucleotide sequence ID" value="NZ_JBEXAE010000005.1"/>
</dbReference>
<name>A0ABV2SW80_9FLAO</name>
<evidence type="ECO:0000313" key="2">
    <source>
        <dbReference type="Proteomes" id="UP001549799"/>
    </source>
</evidence>
<keyword evidence="2" id="KW-1185">Reference proteome</keyword>
<gene>
    <name evidence="1" type="ORF">ABXZ36_12245</name>
</gene>
<proteinExistence type="predicted"/>
<reference evidence="1 2" key="1">
    <citation type="submission" date="2024-07" db="EMBL/GenBank/DDBJ databases">
        <title>The genome sequence of type strain Sediminicola arcticus GDMCC 1.2805.</title>
        <authorList>
            <person name="Liu Y."/>
        </authorList>
    </citation>
    <scope>NUCLEOTIDE SEQUENCE [LARGE SCALE GENOMIC DNA]</scope>
    <source>
        <strain evidence="1 2">GDMCC 1.2805</strain>
    </source>
</reference>
<dbReference type="Proteomes" id="UP001549799">
    <property type="component" value="Unassembled WGS sequence"/>
</dbReference>
<protein>
    <submittedName>
        <fullName evidence="1">Lipid A-modifier LpxR family protein</fullName>
    </submittedName>
</protein>
<dbReference type="Pfam" id="PF09982">
    <property type="entry name" value="LpxR"/>
    <property type="match status" value="1"/>
</dbReference>